<dbReference type="EMBL" id="CP118247">
    <property type="protein sequence ID" value="WDR06624.1"/>
    <property type="molecule type" value="Genomic_DNA"/>
</dbReference>
<dbReference type="Pfam" id="PF04138">
    <property type="entry name" value="GtrA_DPMS_TM"/>
    <property type="match status" value="1"/>
</dbReference>
<keyword evidence="3 5" id="KW-1133">Transmembrane helix</keyword>
<comment type="subcellular location">
    <subcellularLocation>
        <location evidence="1">Membrane</location>
        <topology evidence="1">Multi-pass membrane protein</topology>
    </subcellularLocation>
</comment>
<protein>
    <submittedName>
        <fullName evidence="7">GtrA family protein</fullName>
    </submittedName>
</protein>
<feature type="domain" description="GtrA/DPMS transmembrane" evidence="6">
    <location>
        <begin position="7"/>
        <end position="125"/>
    </location>
</feature>
<evidence type="ECO:0000259" key="6">
    <source>
        <dbReference type="Pfam" id="PF04138"/>
    </source>
</evidence>
<feature type="transmembrane region" description="Helical" evidence="5">
    <location>
        <begin position="32"/>
        <end position="49"/>
    </location>
</feature>
<sequence length="129" mass="13900">MKRILPFGIAGIAGFFMDASVLMAIVDAIGPFWARVVSFAFAVLTTWLINRNFAFADCAAEADGMGREFTRYFAAMIPGSLVNWLVYGAMMLQLPSNGGFPLLAVAMGSVAGMATNLAMAQRFAFTARR</sequence>
<reference evidence="7 8" key="1">
    <citation type="submission" date="2023-02" db="EMBL/GenBank/DDBJ databases">
        <title>Devosia chondri sp. nov., isolated from the phycosphere of marine algae.</title>
        <authorList>
            <person name="Kim J.M."/>
            <person name="Lee J.K."/>
            <person name="Choi B.J."/>
            <person name="Bayburt H."/>
            <person name="Jeon C.O."/>
        </authorList>
    </citation>
    <scope>NUCLEOTIDE SEQUENCE [LARGE SCALE GENOMIC DNA]</scope>
    <source>
        <strain evidence="7 8">G2-5</strain>
    </source>
</reference>
<evidence type="ECO:0000313" key="8">
    <source>
        <dbReference type="Proteomes" id="UP001222118"/>
    </source>
</evidence>
<proteinExistence type="predicted"/>
<organism evidence="7 8">
    <name type="scientific">Devosia rhodophyticola</name>
    <dbReference type="NCBI Taxonomy" id="3026423"/>
    <lineage>
        <taxon>Bacteria</taxon>
        <taxon>Pseudomonadati</taxon>
        <taxon>Pseudomonadota</taxon>
        <taxon>Alphaproteobacteria</taxon>
        <taxon>Hyphomicrobiales</taxon>
        <taxon>Devosiaceae</taxon>
        <taxon>Devosia</taxon>
    </lineage>
</organism>
<feature type="transmembrane region" description="Helical" evidence="5">
    <location>
        <begin position="7"/>
        <end position="26"/>
    </location>
</feature>
<accession>A0ABY7Z0F5</accession>
<dbReference type="InterPro" id="IPR007267">
    <property type="entry name" value="GtrA_DPMS_TM"/>
</dbReference>
<evidence type="ECO:0000256" key="3">
    <source>
        <dbReference type="ARBA" id="ARBA00022989"/>
    </source>
</evidence>
<keyword evidence="8" id="KW-1185">Reference proteome</keyword>
<keyword evidence="4 5" id="KW-0472">Membrane</keyword>
<evidence type="ECO:0000313" key="7">
    <source>
        <dbReference type="EMBL" id="WDR06624.1"/>
    </source>
</evidence>
<dbReference type="RefSeq" id="WP_282212137.1">
    <property type="nucleotide sequence ID" value="NZ_CP118247.1"/>
</dbReference>
<feature type="transmembrane region" description="Helical" evidence="5">
    <location>
        <begin position="99"/>
        <end position="119"/>
    </location>
</feature>
<gene>
    <name evidence="7" type="ORF">PSQ90_03945</name>
</gene>
<evidence type="ECO:0000256" key="2">
    <source>
        <dbReference type="ARBA" id="ARBA00022692"/>
    </source>
</evidence>
<evidence type="ECO:0000256" key="1">
    <source>
        <dbReference type="ARBA" id="ARBA00004141"/>
    </source>
</evidence>
<name>A0ABY7Z0F5_9HYPH</name>
<evidence type="ECO:0000256" key="4">
    <source>
        <dbReference type="ARBA" id="ARBA00023136"/>
    </source>
</evidence>
<keyword evidence="2 5" id="KW-0812">Transmembrane</keyword>
<dbReference type="Proteomes" id="UP001222118">
    <property type="component" value="Chromosome"/>
</dbReference>
<evidence type="ECO:0000256" key="5">
    <source>
        <dbReference type="SAM" id="Phobius"/>
    </source>
</evidence>
<feature type="transmembrane region" description="Helical" evidence="5">
    <location>
        <begin position="69"/>
        <end position="87"/>
    </location>
</feature>